<accession>A0ABU5DLI3</accession>
<keyword evidence="1" id="KW-0732">Signal</keyword>
<gene>
    <name evidence="4" type="ORF">SNE35_21865</name>
</gene>
<dbReference type="Pfam" id="PF01345">
    <property type="entry name" value="DUF11"/>
    <property type="match status" value="1"/>
</dbReference>
<feature type="domain" description="DUF11" evidence="2">
    <location>
        <begin position="498"/>
        <end position="597"/>
    </location>
</feature>
<feature type="signal peptide" evidence="1">
    <location>
        <begin position="1"/>
        <end position="18"/>
    </location>
</feature>
<protein>
    <recommendedName>
        <fullName evidence="6">DUF11 domain-containing protein</fullName>
    </recommendedName>
</protein>
<evidence type="ECO:0000259" key="3">
    <source>
        <dbReference type="Pfam" id="PF20674"/>
    </source>
</evidence>
<dbReference type="Proteomes" id="UP001285263">
    <property type="component" value="Unassembled WGS sequence"/>
</dbReference>
<evidence type="ECO:0000313" key="5">
    <source>
        <dbReference type="Proteomes" id="UP001285263"/>
    </source>
</evidence>
<feature type="domain" description="SpaA-like prealbumin fold" evidence="3">
    <location>
        <begin position="283"/>
        <end position="378"/>
    </location>
</feature>
<dbReference type="InterPro" id="IPR047589">
    <property type="entry name" value="DUF11_rpt"/>
</dbReference>
<evidence type="ECO:0000313" key="4">
    <source>
        <dbReference type="EMBL" id="MDY0747169.1"/>
    </source>
</evidence>
<sequence>MTRKLLATLALLPALAAAQTTSWVDLAGGAPGLTNDGQTRTLTWLWAPGGASISGRVDITRTGAGVHYVLAESQLATIRAFVPGAGEYDNSPYALSLGGASGIKQFGSEGELGRAPNDVPGGTFSTTVIDFRFDGTVSAPNHTILTLFDPGTAESSDDRSQYFDGPAVYRFTAFNKGVPVDTSSWTVNVVDPYLPAVTPANWSWDAASGTYRLEHYPSASVQSDFSDYNFPDTLVFIDTNNTTFDRVVLTVNGLAFDTMALGIGSANRPKLPITLDANWTNATAADAVGLTIAGAGAETVVAGGSTAPVASTPAGANGLPNQLVTIRETFTRGAAASYTLAWSCRRLDNNTVIASGTGDNGSFTMPADTGVGCSFANTGHAALRLQKTLPYGRRNPADQFSLSLTGPNAPPAVTTAGAGVALTGSVVLATAAVGSSYTFTEAGAAGANLPDYASSWSCSNALAGGQAPSGSGTSFNLTPAAGDDITCTFSNSVRPAADLRVRKTVTPAGARTGEILSFSIVADNLGPDPANGALLRDTPGPGLDCTAPATTATCTGTGGAACGAPTVPVASLLGSGVSLTSMPVGGSVTITLLCKVTAVPAR</sequence>
<reference evidence="4 5" key="1">
    <citation type="submission" date="2023-11" db="EMBL/GenBank/DDBJ databases">
        <title>Paucibacter sp. nov., isolated from fresh soil in Korea.</title>
        <authorList>
            <person name="Le N.T.T."/>
        </authorList>
    </citation>
    <scope>NUCLEOTIDE SEQUENCE [LARGE SCALE GENOMIC DNA]</scope>
    <source>
        <strain evidence="4 5">R3-3</strain>
    </source>
</reference>
<dbReference type="InterPro" id="IPR001434">
    <property type="entry name" value="OmcB-like_DUF11"/>
</dbReference>
<feature type="chain" id="PRO_5047219932" description="DUF11 domain-containing protein" evidence="1">
    <location>
        <begin position="19"/>
        <end position="602"/>
    </location>
</feature>
<name>A0ABU5DLI3_9BURK</name>
<evidence type="ECO:0008006" key="6">
    <source>
        <dbReference type="Google" id="ProtNLM"/>
    </source>
</evidence>
<dbReference type="Pfam" id="PF20674">
    <property type="entry name" value="SpaA_3"/>
    <property type="match status" value="2"/>
</dbReference>
<keyword evidence="5" id="KW-1185">Reference proteome</keyword>
<comment type="caution">
    <text evidence="4">The sequence shown here is derived from an EMBL/GenBank/DDBJ whole genome shotgun (WGS) entry which is preliminary data.</text>
</comment>
<organism evidence="4 5">
    <name type="scientific">Roseateles agri</name>
    <dbReference type="NCBI Taxonomy" id="3098619"/>
    <lineage>
        <taxon>Bacteria</taxon>
        <taxon>Pseudomonadati</taxon>
        <taxon>Pseudomonadota</taxon>
        <taxon>Betaproteobacteria</taxon>
        <taxon>Burkholderiales</taxon>
        <taxon>Sphaerotilaceae</taxon>
        <taxon>Roseateles</taxon>
    </lineage>
</organism>
<dbReference type="NCBIfam" id="TIGR01451">
    <property type="entry name" value="B_ant_repeat"/>
    <property type="match status" value="1"/>
</dbReference>
<dbReference type="InterPro" id="IPR048834">
    <property type="entry name" value="SpaA_pre-album"/>
</dbReference>
<proteinExistence type="predicted"/>
<evidence type="ECO:0000256" key="1">
    <source>
        <dbReference type="SAM" id="SignalP"/>
    </source>
</evidence>
<dbReference type="EMBL" id="JAXCLA010000007">
    <property type="protein sequence ID" value="MDY0747169.1"/>
    <property type="molecule type" value="Genomic_DNA"/>
</dbReference>
<feature type="domain" description="SpaA-like prealbumin fold" evidence="3">
    <location>
        <begin position="383"/>
        <end position="492"/>
    </location>
</feature>
<evidence type="ECO:0000259" key="2">
    <source>
        <dbReference type="Pfam" id="PF01345"/>
    </source>
</evidence>